<dbReference type="SMART" id="SM00849">
    <property type="entry name" value="Lactamase_B"/>
    <property type="match status" value="1"/>
</dbReference>
<evidence type="ECO:0000256" key="2">
    <source>
        <dbReference type="SAM" id="SignalP"/>
    </source>
</evidence>
<evidence type="ECO:0000313" key="4">
    <source>
        <dbReference type="EMBL" id="QJR06146.1"/>
    </source>
</evidence>
<dbReference type="GO" id="GO:0042781">
    <property type="term" value="F:3'-tRNA processing endoribonuclease activity"/>
    <property type="evidence" value="ECO:0007669"/>
    <property type="project" value="TreeGrafter"/>
</dbReference>
<feature type="signal peptide" evidence="2">
    <location>
        <begin position="1"/>
        <end position="29"/>
    </location>
</feature>
<accession>A0A6M4GGR6</accession>
<keyword evidence="1 4" id="KW-0378">Hydrolase</keyword>
<sequence length="371" mass="40328">MNTVERTTGNLIASALVCCAVVFQPTANAADANANLEPNRDQPMINPAASAQQATTITLLGTKGGPPEDPSGRRAQSSTLLTVNGVHYLIDAGDGVVPRLIKAGVPPYTVRKVFLTHRHLDHTAGLTAFMSQSWFNGWFFHDKYYMDRSTTKPFVEIYGPPDTSTLFEGSMKFLSVSARDTDATAFGTMKLPPEVFSVRTIEKPGVFFDDGTVKVTAIENTHFGIPMPGPIAKNGDFSFAYRFDTPSGSVVFTGDSGPSENITKLAEGADVLVSEVLDFKLLTTESREGVGITKAPNPEQIRFRMEQQHLSPEEVGKMAAKAHVKLVILSHVVPGDVSPKYFVEFVAAVKKYFSGPVILGQDLFQYSMVKQ</sequence>
<evidence type="ECO:0000256" key="1">
    <source>
        <dbReference type="ARBA" id="ARBA00022801"/>
    </source>
</evidence>
<evidence type="ECO:0000259" key="3">
    <source>
        <dbReference type="SMART" id="SM00849"/>
    </source>
</evidence>
<feature type="chain" id="PRO_5027086841" evidence="2">
    <location>
        <begin position="30"/>
        <end position="371"/>
    </location>
</feature>
<dbReference type="PANTHER" id="PTHR46018:SF2">
    <property type="entry name" value="ZINC PHOSPHODIESTERASE ELAC PROTEIN 1"/>
    <property type="match status" value="1"/>
</dbReference>
<dbReference type="InterPro" id="IPR044094">
    <property type="entry name" value="AtsA-like_MBL-fold"/>
</dbReference>
<keyword evidence="2" id="KW-0732">Signal</keyword>
<dbReference type="CDD" id="cd07719">
    <property type="entry name" value="arylsulfatase_AtsA-like_MBL-fold"/>
    <property type="match status" value="1"/>
</dbReference>
<dbReference type="AlphaFoldDB" id="A0A6M4GGR6"/>
<dbReference type="RefSeq" id="WP_169863549.1">
    <property type="nucleotide sequence ID" value="NZ_CP053023.1"/>
</dbReference>
<feature type="domain" description="Metallo-beta-lactamase" evidence="3">
    <location>
        <begin position="75"/>
        <end position="294"/>
    </location>
</feature>
<dbReference type="Proteomes" id="UP000502611">
    <property type="component" value="Plasmid p-B-Sy"/>
</dbReference>
<dbReference type="SUPFAM" id="SSF56281">
    <property type="entry name" value="Metallo-hydrolase/oxidoreductase"/>
    <property type="match status" value="1"/>
</dbReference>
<dbReference type="Pfam" id="PF00753">
    <property type="entry name" value="Lactamase_B"/>
    <property type="match status" value="1"/>
</dbReference>
<proteinExistence type="predicted"/>
<reference evidence="4 5" key="1">
    <citation type="submission" date="2020-04" db="EMBL/GenBank/DDBJ databases">
        <title>The Whole Genome Analysis of High salt-tolerant Sphingobium yanoikuyae YC-XJ2 with Aryl organophosphorus flame retardants (aryl-OPFRs)-degrading capacity and characteristics of Related phosphotriesterase.</title>
        <authorList>
            <person name="Li X."/>
        </authorList>
    </citation>
    <scope>NUCLEOTIDE SEQUENCE [LARGE SCALE GENOMIC DNA]</scope>
    <source>
        <strain evidence="4 5">YC-XJ2</strain>
        <plasmid evidence="5">p-b-sy</plasmid>
    </source>
</reference>
<gene>
    <name evidence="4" type="ORF">HH800_28480</name>
</gene>
<keyword evidence="4" id="KW-0614">Plasmid</keyword>
<dbReference type="PANTHER" id="PTHR46018">
    <property type="entry name" value="ZINC PHOSPHODIESTERASE ELAC PROTEIN 1"/>
    <property type="match status" value="1"/>
</dbReference>
<dbReference type="InterPro" id="IPR001279">
    <property type="entry name" value="Metallo-B-lactamas"/>
</dbReference>
<name>A0A6M4GGR6_SPHYA</name>
<dbReference type="EMBL" id="CP053023">
    <property type="protein sequence ID" value="QJR06146.1"/>
    <property type="molecule type" value="Genomic_DNA"/>
</dbReference>
<organism evidence="4 5">
    <name type="scientific">Sphingobium yanoikuyae</name>
    <name type="common">Sphingomonas yanoikuyae</name>
    <dbReference type="NCBI Taxonomy" id="13690"/>
    <lineage>
        <taxon>Bacteria</taxon>
        <taxon>Pseudomonadati</taxon>
        <taxon>Pseudomonadota</taxon>
        <taxon>Alphaproteobacteria</taxon>
        <taxon>Sphingomonadales</taxon>
        <taxon>Sphingomonadaceae</taxon>
        <taxon>Sphingobium</taxon>
    </lineage>
</organism>
<geneLocation type="plasmid" evidence="5">
    <name>p-b-sy</name>
</geneLocation>
<dbReference type="Gene3D" id="3.60.15.10">
    <property type="entry name" value="Ribonuclease Z/Hydroxyacylglutathione hydrolase-like"/>
    <property type="match status" value="1"/>
</dbReference>
<dbReference type="InterPro" id="IPR036866">
    <property type="entry name" value="RibonucZ/Hydroxyglut_hydro"/>
</dbReference>
<evidence type="ECO:0000313" key="5">
    <source>
        <dbReference type="Proteomes" id="UP000502611"/>
    </source>
</evidence>
<protein>
    <submittedName>
        <fullName evidence="4">MBL fold metallo-hydrolase</fullName>
    </submittedName>
</protein>